<dbReference type="PANTHER" id="PTHR10434">
    <property type="entry name" value="1-ACYL-SN-GLYCEROL-3-PHOSPHATE ACYLTRANSFERASE"/>
    <property type="match status" value="1"/>
</dbReference>
<evidence type="ECO:0000259" key="6">
    <source>
        <dbReference type="SMART" id="SM00563"/>
    </source>
</evidence>
<evidence type="ECO:0000313" key="7">
    <source>
        <dbReference type="EMBL" id="GJJ07328.1"/>
    </source>
</evidence>
<dbReference type="GO" id="GO:0006654">
    <property type="term" value="P:phosphatidic acid biosynthetic process"/>
    <property type="evidence" value="ECO:0007669"/>
    <property type="project" value="TreeGrafter"/>
</dbReference>
<comment type="catalytic activity">
    <reaction evidence="4">
        <text>a 1-acyl-sn-glycero-3-phosphate + an acyl-CoA = a 1,2-diacyl-sn-glycero-3-phosphate + CoA</text>
        <dbReference type="Rhea" id="RHEA:19709"/>
        <dbReference type="ChEBI" id="CHEBI:57287"/>
        <dbReference type="ChEBI" id="CHEBI:57970"/>
        <dbReference type="ChEBI" id="CHEBI:58342"/>
        <dbReference type="ChEBI" id="CHEBI:58608"/>
        <dbReference type="EC" id="2.3.1.51"/>
    </reaction>
</comment>
<keyword evidence="3 4" id="KW-0012">Acyltransferase</keyword>
<evidence type="ECO:0000256" key="2">
    <source>
        <dbReference type="ARBA" id="ARBA00022679"/>
    </source>
</evidence>
<keyword evidence="4" id="KW-0594">Phospholipid biosynthesis</keyword>
<evidence type="ECO:0000256" key="3">
    <source>
        <dbReference type="ARBA" id="ARBA00023315"/>
    </source>
</evidence>
<keyword evidence="4" id="KW-1208">Phospholipid metabolism</keyword>
<feature type="region of interest" description="Disordered" evidence="5">
    <location>
        <begin position="185"/>
        <end position="239"/>
    </location>
</feature>
<evidence type="ECO:0000313" key="8">
    <source>
        <dbReference type="Proteomes" id="UP001050691"/>
    </source>
</evidence>
<feature type="compositionally biased region" description="Polar residues" evidence="5">
    <location>
        <begin position="215"/>
        <end position="233"/>
    </location>
</feature>
<protein>
    <recommendedName>
        <fullName evidence="4">1-acyl-sn-glycerol-3-phosphate acyltransferase</fullName>
        <ecNumber evidence="4">2.3.1.51</ecNumber>
    </recommendedName>
</protein>
<dbReference type="GO" id="GO:0016020">
    <property type="term" value="C:membrane"/>
    <property type="evidence" value="ECO:0007669"/>
    <property type="project" value="InterPro"/>
</dbReference>
<dbReference type="PANTHER" id="PTHR10434:SF11">
    <property type="entry name" value="1-ACYL-SN-GLYCEROL-3-PHOSPHATE ACYLTRANSFERASE"/>
    <property type="match status" value="1"/>
</dbReference>
<dbReference type="SMART" id="SM00563">
    <property type="entry name" value="PlsC"/>
    <property type="match status" value="1"/>
</dbReference>
<keyword evidence="8" id="KW-1185">Reference proteome</keyword>
<accession>A0AAV5A283</accession>
<dbReference type="AlphaFoldDB" id="A0AAV5A283"/>
<evidence type="ECO:0000256" key="4">
    <source>
        <dbReference type="RuleBase" id="RU361267"/>
    </source>
</evidence>
<comment type="similarity">
    <text evidence="1 4">Belongs to the 1-acyl-sn-glycerol-3-phosphate acyltransferase family.</text>
</comment>
<evidence type="ECO:0000256" key="5">
    <source>
        <dbReference type="SAM" id="MobiDB-lite"/>
    </source>
</evidence>
<name>A0AAV5A283_9AGAM</name>
<keyword evidence="4" id="KW-0443">Lipid metabolism</keyword>
<keyword evidence="2 4" id="KW-0808">Transferase</keyword>
<dbReference type="SUPFAM" id="SSF69593">
    <property type="entry name" value="Glycerol-3-phosphate (1)-acyltransferase"/>
    <property type="match status" value="1"/>
</dbReference>
<feature type="domain" description="Phospholipid/glycerol acyltransferase" evidence="6">
    <location>
        <begin position="20"/>
        <end position="137"/>
    </location>
</feature>
<dbReference type="NCBIfam" id="TIGR00530">
    <property type="entry name" value="AGP_acyltrn"/>
    <property type="match status" value="1"/>
</dbReference>
<dbReference type="GO" id="GO:0003841">
    <property type="term" value="F:1-acylglycerol-3-phosphate O-acyltransferase activity"/>
    <property type="evidence" value="ECO:0007669"/>
    <property type="project" value="UniProtKB-UniRule"/>
</dbReference>
<dbReference type="CDD" id="cd07989">
    <property type="entry name" value="LPLAT_AGPAT-like"/>
    <property type="match status" value="1"/>
</dbReference>
<reference evidence="7" key="1">
    <citation type="submission" date="2021-10" db="EMBL/GenBank/DDBJ databases">
        <title>De novo Genome Assembly of Clathrus columnatus (Basidiomycota, Fungi) Using Illumina and Nanopore Sequence Data.</title>
        <authorList>
            <person name="Ogiso-Tanaka E."/>
            <person name="Itagaki H."/>
            <person name="Hosoya T."/>
            <person name="Hosaka K."/>
        </authorList>
    </citation>
    <scope>NUCLEOTIDE SEQUENCE</scope>
    <source>
        <strain evidence="7">MO-923</strain>
    </source>
</reference>
<dbReference type="InterPro" id="IPR002123">
    <property type="entry name" value="Plipid/glycerol_acylTrfase"/>
</dbReference>
<gene>
    <name evidence="7" type="ORF">Clacol_001529</name>
</gene>
<feature type="compositionally biased region" description="Basic and acidic residues" evidence="5">
    <location>
        <begin position="187"/>
        <end position="199"/>
    </location>
</feature>
<evidence type="ECO:0000256" key="1">
    <source>
        <dbReference type="ARBA" id="ARBA00008655"/>
    </source>
</evidence>
<dbReference type="EC" id="2.3.1.51" evidence="4"/>
<dbReference type="EMBL" id="BPWL01000002">
    <property type="protein sequence ID" value="GJJ07328.1"/>
    <property type="molecule type" value="Genomic_DNA"/>
</dbReference>
<sequence length="261" mass="28896">MMGITCEVEGEHWFEVTGPAVMVGNHQSMLDILYLGRIFPERAAMVAKKELKWIPLFGQYLAFSGTVFLDRSSNSNAVKSLAEAGETIKSRKISVWLFPEGTRSLKPENTLLPFKKGAFHLAVEAGVPIIPVTWLIKHREAEGYLIINGMIVLEPIPTKDLTPADVSSLALRTHQIMEAALQELSCDETRPPSLSEEKLAPMIPTEDDDQKTFLDETTQSVDSTSPERWNSEGSIVETESDEGMVVISKPTRTQARLNIAA</sequence>
<keyword evidence="4" id="KW-0444">Lipid biosynthesis</keyword>
<organism evidence="7 8">
    <name type="scientific">Clathrus columnatus</name>
    <dbReference type="NCBI Taxonomy" id="1419009"/>
    <lineage>
        <taxon>Eukaryota</taxon>
        <taxon>Fungi</taxon>
        <taxon>Dikarya</taxon>
        <taxon>Basidiomycota</taxon>
        <taxon>Agaricomycotina</taxon>
        <taxon>Agaricomycetes</taxon>
        <taxon>Phallomycetidae</taxon>
        <taxon>Phallales</taxon>
        <taxon>Clathraceae</taxon>
        <taxon>Clathrus</taxon>
    </lineage>
</organism>
<dbReference type="Pfam" id="PF01553">
    <property type="entry name" value="Acyltransferase"/>
    <property type="match status" value="1"/>
</dbReference>
<proteinExistence type="inferred from homology"/>
<dbReference type="Proteomes" id="UP001050691">
    <property type="component" value="Unassembled WGS sequence"/>
</dbReference>
<comment type="caution">
    <text evidence="7">The sequence shown here is derived from an EMBL/GenBank/DDBJ whole genome shotgun (WGS) entry which is preliminary data.</text>
</comment>
<dbReference type="GO" id="GO:0005783">
    <property type="term" value="C:endoplasmic reticulum"/>
    <property type="evidence" value="ECO:0007669"/>
    <property type="project" value="TreeGrafter"/>
</dbReference>
<comment type="domain">
    <text evidence="4">The HXXXXD motif is essential for acyltransferase activity and may constitute the binding site for the phosphate moiety of the glycerol-3-phosphate.</text>
</comment>
<dbReference type="InterPro" id="IPR004552">
    <property type="entry name" value="AGP_acyltrans"/>
</dbReference>